<evidence type="ECO:0000313" key="3">
    <source>
        <dbReference type="Proteomes" id="UP000320055"/>
    </source>
</evidence>
<evidence type="ECO:0000256" key="1">
    <source>
        <dbReference type="SAM" id="Phobius"/>
    </source>
</evidence>
<protein>
    <submittedName>
        <fullName evidence="2">Uncharacterized protein</fullName>
    </submittedName>
</protein>
<dbReference type="AlphaFoldDB" id="A0A563W2V8"/>
<keyword evidence="1" id="KW-0812">Transmembrane</keyword>
<keyword evidence="1" id="KW-1133">Transmembrane helix</keyword>
<keyword evidence="3" id="KW-1185">Reference proteome</keyword>
<dbReference type="EMBL" id="CAACVJ010000640">
    <property type="protein sequence ID" value="VEP18021.1"/>
    <property type="molecule type" value="Genomic_DNA"/>
</dbReference>
<dbReference type="Proteomes" id="UP000320055">
    <property type="component" value="Unassembled WGS sequence"/>
</dbReference>
<feature type="transmembrane region" description="Helical" evidence="1">
    <location>
        <begin position="9"/>
        <end position="27"/>
    </location>
</feature>
<gene>
    <name evidence="2" type="ORF">H1P_6750002</name>
</gene>
<sequence>MKKIFVPRNIVRFSFSILTIATSYWLLNKRGYLPPINYFFSQTVETNNLQLLAVTNNLLNYQLPITEIIQAPIEFKHQLISHRQ</sequence>
<dbReference type="RefSeq" id="WP_144876434.1">
    <property type="nucleotide sequence ID" value="NZ_LR214407.1"/>
</dbReference>
<organism evidence="2 3">
    <name type="scientific">Hyella patelloides LEGE 07179</name>
    <dbReference type="NCBI Taxonomy" id="945734"/>
    <lineage>
        <taxon>Bacteria</taxon>
        <taxon>Bacillati</taxon>
        <taxon>Cyanobacteriota</taxon>
        <taxon>Cyanophyceae</taxon>
        <taxon>Pleurocapsales</taxon>
        <taxon>Hyellaceae</taxon>
        <taxon>Hyella</taxon>
    </lineage>
</organism>
<evidence type="ECO:0000313" key="2">
    <source>
        <dbReference type="EMBL" id="VEP18021.1"/>
    </source>
</evidence>
<reference evidence="2 3" key="1">
    <citation type="submission" date="2019-01" db="EMBL/GenBank/DDBJ databases">
        <authorList>
            <person name="Brito A."/>
        </authorList>
    </citation>
    <scope>NUCLEOTIDE SEQUENCE [LARGE SCALE GENOMIC DNA]</scope>
    <source>
        <strain evidence="2">1</strain>
    </source>
</reference>
<keyword evidence="1" id="KW-0472">Membrane</keyword>
<name>A0A563W2V8_9CYAN</name>
<proteinExistence type="predicted"/>
<accession>A0A563W2V8</accession>